<dbReference type="STRING" id="1266370.NITGR_570006"/>
<evidence type="ECO:0000259" key="1">
    <source>
        <dbReference type="Pfam" id="PF03235"/>
    </source>
</evidence>
<feature type="domain" description="GmrSD restriction endonucleases N-terminal" evidence="1">
    <location>
        <begin position="24"/>
        <end position="189"/>
    </location>
</feature>
<dbReference type="PANTHER" id="PTHR37292:SF2">
    <property type="entry name" value="DUF262 DOMAIN-CONTAINING PROTEIN"/>
    <property type="match status" value="1"/>
</dbReference>
<protein>
    <recommendedName>
        <fullName evidence="1">GmrSD restriction endonucleases N-terminal domain-containing protein</fullName>
    </recommendedName>
</protein>
<gene>
    <name evidence="2" type="ORF">NITGR_570006</name>
</gene>
<dbReference type="AlphaFoldDB" id="M1Z0L0"/>
<proteinExistence type="predicted"/>
<dbReference type="InterPro" id="IPR004919">
    <property type="entry name" value="GmrSD_N"/>
</dbReference>
<organism evidence="2 3">
    <name type="scientific">Nitrospina gracilis (strain 3/211)</name>
    <dbReference type="NCBI Taxonomy" id="1266370"/>
    <lineage>
        <taxon>Bacteria</taxon>
        <taxon>Pseudomonadati</taxon>
        <taxon>Nitrospinota/Tectimicrobiota group</taxon>
        <taxon>Nitrospinota</taxon>
        <taxon>Nitrospinia</taxon>
        <taxon>Nitrospinales</taxon>
        <taxon>Nitrospinaceae</taxon>
        <taxon>Nitrospina</taxon>
    </lineage>
</organism>
<name>M1Z0L0_NITG3</name>
<keyword evidence="3" id="KW-1185">Reference proteome</keyword>
<reference evidence="2 3" key="1">
    <citation type="journal article" date="2013" name="Front. Microbiol.">
        <title>The genome of Nitrospina gracilis illuminates the metabolism and evolution of the major marine nitrite oxidizer.</title>
        <authorList>
            <person name="Luecker S."/>
            <person name="Nowka B."/>
            <person name="Rattei T."/>
            <person name="Spieck E."/>
            <person name="and Daims H."/>
        </authorList>
    </citation>
    <scope>NUCLEOTIDE SEQUENCE [LARGE SCALE GENOMIC DNA]</scope>
    <source>
        <strain evidence="2 3">3/211</strain>
    </source>
</reference>
<sequence length="504" mass="57885">MRLEIPIIILPLVKLKVRLFLNGAKPTYLILDGQQRLTSLYQAFYGVGEYLYFLDLNVLDEEGDFEEAIYHVKANAKRGWQAKELKKYSEFKGQCEDWVFPLWVLFGDKDGYQGWAKKVCRSVSGEKRDEFEDSLDQIRSDWIKYIEAYKFPVVLLSDETKTDAVCTIFETLNRTGVKLSVFDLLAARFWPENVKLREMWEKAISEFQIIEDFQIDPYYVLQAIALLSSEKAPSCKRKDVLSLTSQHVKETWSNAIKGLADTLNILQEDCGVFIPKWLPYNTILIPFTAILARFNDGQGLAVGEVRQKLVRWFWCSVFGQAYENSPNSMAAKDFIEVANWLSGGEIPGDIKSFTFVPESLYEVTPKQRALYRGTISLILSNGPRDFYEAKPITKALTGENPVDDHHIFPNGYLKDHGVEETKRRDLVLNRTLIDKKTNIRLSKRDPSEYFSEIKNSLGEPGFVKLLNSHLIPSGNDSAIFKNDYESFLEYRCQKLSELVKKATS</sequence>
<dbReference type="Pfam" id="PF03235">
    <property type="entry name" value="GmrSD_N"/>
    <property type="match status" value="1"/>
</dbReference>
<evidence type="ECO:0000313" key="2">
    <source>
        <dbReference type="EMBL" id="CCQ91057.1"/>
    </source>
</evidence>
<dbReference type="EMBL" id="CAQJ01000063">
    <property type="protein sequence ID" value="CCQ91057.1"/>
    <property type="molecule type" value="Genomic_DNA"/>
</dbReference>
<evidence type="ECO:0000313" key="3">
    <source>
        <dbReference type="Proteomes" id="UP000011704"/>
    </source>
</evidence>
<comment type="caution">
    <text evidence="2">The sequence shown here is derived from an EMBL/GenBank/DDBJ whole genome shotgun (WGS) entry which is preliminary data.</text>
</comment>
<dbReference type="InParanoid" id="M1Z0L0"/>
<dbReference type="Proteomes" id="UP000011704">
    <property type="component" value="Unassembled WGS sequence"/>
</dbReference>
<accession>M1Z0L0</accession>
<dbReference type="PANTHER" id="PTHR37292">
    <property type="entry name" value="VNG6097C"/>
    <property type="match status" value="1"/>
</dbReference>
<dbReference type="HOGENOM" id="CLU_021082_0_0_0"/>